<dbReference type="Proteomes" id="UP000148028">
    <property type="component" value="Segment"/>
</dbReference>
<name>A0A9W4CC25_ADEP3</name>
<evidence type="ECO:0000313" key="3">
    <source>
        <dbReference type="Proteomes" id="UP000148028"/>
    </source>
</evidence>
<accession>A0A9W4CC25</accession>
<evidence type="ECO:0000313" key="2">
    <source>
        <dbReference type="EMBL" id="CAB41020.1"/>
    </source>
</evidence>
<feature type="compositionally biased region" description="Acidic residues" evidence="1">
    <location>
        <begin position="90"/>
        <end position="99"/>
    </location>
</feature>
<organism evidence="2 3">
    <name type="scientific">Porcine adenovirus A serotype 3</name>
    <name type="common">PAdV-3</name>
    <name type="synonym">Porcine adenovirus 3</name>
    <dbReference type="NCBI Taxonomy" id="35265"/>
    <lineage>
        <taxon>Viruses</taxon>
        <taxon>Varidnaviria</taxon>
        <taxon>Bamfordvirae</taxon>
        <taxon>Preplasmiviricota</taxon>
        <taxon>Polisuviricotina</taxon>
        <taxon>Pharingeaviricetes</taxon>
        <taxon>Rowavirales</taxon>
        <taxon>Adenoviridae</taxon>
        <taxon>Mastadenovirus</taxon>
        <taxon>Mastadenovirus porcustertium</taxon>
    </lineage>
</organism>
<dbReference type="RefSeq" id="YP_009196.1">
    <property type="nucleotide sequence ID" value="AC_000189.1"/>
</dbReference>
<protein>
    <submittedName>
        <fullName evidence="2">E1A 214R</fullName>
    </submittedName>
</protein>
<sequence length="214" mass="23344">MANRLHLDWDGNPEVVPVLEWDPVDLRDPSPGDEGFCEPCWESLVDGLPDEWLDSVDEVEVIVTEGGESEDSGGSAAGDSGGSQGVFEMDPPEEGDSNEEDISAVAAEVLSELADVVFEDPLAPPSPFVLDCPEVPGVNCRSCDYHRFHSKDPNLKCSLCYMRMHAFAVYEAVSPAPHRSGSPGLGDLPGRKRKYCYDSCSEQPLDLSMKRPRD</sequence>
<feature type="compositionally biased region" description="Gly residues" evidence="1">
    <location>
        <begin position="75"/>
        <end position="84"/>
    </location>
</feature>
<feature type="region of interest" description="Disordered" evidence="1">
    <location>
        <begin position="65"/>
        <end position="99"/>
    </location>
</feature>
<dbReference type="EMBL" id="AJ237815">
    <property type="protein sequence ID" value="CAB41020.1"/>
    <property type="molecule type" value="Genomic_DNA"/>
</dbReference>
<evidence type="ECO:0000256" key="1">
    <source>
        <dbReference type="SAM" id="MobiDB-lite"/>
    </source>
</evidence>
<reference evidence="2 3" key="1">
    <citation type="submission" date="1999-02" db="EMBL/GenBank/DDBJ databases">
        <title>porcine adenovirus serotype 3, complete genome.</title>
        <authorList>
            <person name="Larocque D."/>
            <person name="Malenfant F."/>
            <person name="Massie B."/>
            <person name="Dea S."/>
        </authorList>
    </citation>
    <scope>NUCLEOTIDE SEQUENCE [LARGE SCALE GENOMIC DNA]</scope>
    <source>
        <strain evidence="2">IAF</strain>
    </source>
</reference>
<dbReference type="OrthoDB" id="25630at10239"/>
<dbReference type="GO" id="GO:0044003">
    <property type="term" value="P:symbiont-mediated perturbation of host process"/>
    <property type="evidence" value="ECO:0007669"/>
    <property type="project" value="InterPro"/>
</dbReference>
<dbReference type="GO" id="GO:0006355">
    <property type="term" value="P:regulation of DNA-templated transcription"/>
    <property type="evidence" value="ECO:0007669"/>
    <property type="project" value="InterPro"/>
</dbReference>
<organismHost>
    <name type="scientific">Sus scrofa</name>
    <name type="common">Pig</name>
    <dbReference type="NCBI Taxonomy" id="9823"/>
</organismHost>
<proteinExistence type="predicted"/>